<protein>
    <submittedName>
        <fullName evidence="2">ARAD1B24277p</fullName>
    </submittedName>
</protein>
<reference evidence="2" key="1">
    <citation type="submission" date="2014-02" db="EMBL/GenBank/DDBJ databases">
        <authorList>
            <person name="Genoscope - CEA"/>
        </authorList>
    </citation>
    <scope>NUCLEOTIDE SEQUENCE</scope>
    <source>
        <strain evidence="2">LS3</strain>
    </source>
</reference>
<reference evidence="2" key="2">
    <citation type="submission" date="2014-06" db="EMBL/GenBank/DDBJ databases">
        <title>The complete genome of Blastobotrys (Arxula) adeninivorans LS3 - a yeast of biotechnological interest.</title>
        <authorList>
            <person name="Kunze G."/>
            <person name="Gaillardin C."/>
            <person name="Czernicka M."/>
            <person name="Durrens P."/>
            <person name="Martin T."/>
            <person name="Boer E."/>
            <person name="Gabaldon T."/>
            <person name="Cruz J."/>
            <person name="Talla E."/>
            <person name="Marck C."/>
            <person name="Goffeau A."/>
            <person name="Barbe V."/>
            <person name="Baret P."/>
            <person name="Baronian K."/>
            <person name="Beier S."/>
            <person name="Bleykasten C."/>
            <person name="Bode R."/>
            <person name="Casaregola S."/>
            <person name="Despons L."/>
            <person name="Fairhead C."/>
            <person name="Giersberg M."/>
            <person name="Gierski P."/>
            <person name="Hahnel U."/>
            <person name="Hartmann A."/>
            <person name="Jankowska D."/>
            <person name="Jubin C."/>
            <person name="Jung P."/>
            <person name="Lafontaine I."/>
            <person name="Leh-Louis V."/>
            <person name="Lemaire M."/>
            <person name="Marcet-Houben M."/>
            <person name="Mascher M."/>
            <person name="Morel G."/>
            <person name="Richard G.-F."/>
            <person name="Riechen J."/>
            <person name="Sacerdot C."/>
            <person name="Sarkar A."/>
            <person name="Savel G."/>
            <person name="Schacherer J."/>
            <person name="Sherman D."/>
            <person name="Straub M.-L."/>
            <person name="Stein N."/>
            <person name="Thierry A."/>
            <person name="Trautwein-Schult A."/>
            <person name="Westhof E."/>
            <person name="Worch S."/>
            <person name="Dujon B."/>
            <person name="Souciet J.-L."/>
            <person name="Wincker P."/>
            <person name="Scholz U."/>
            <person name="Neuveglise N."/>
        </authorList>
    </citation>
    <scope>NUCLEOTIDE SEQUENCE</scope>
    <source>
        <strain evidence="2">LS3</strain>
    </source>
</reference>
<feature type="region of interest" description="Disordered" evidence="1">
    <location>
        <begin position="28"/>
        <end position="145"/>
    </location>
</feature>
<evidence type="ECO:0000256" key="1">
    <source>
        <dbReference type="SAM" id="MobiDB-lite"/>
    </source>
</evidence>
<dbReference type="InterPro" id="IPR021641">
    <property type="entry name" value="DUF3245"/>
</dbReference>
<organism evidence="2">
    <name type="scientific">Blastobotrys adeninivorans</name>
    <name type="common">Yeast</name>
    <name type="synonym">Arxula adeninivorans</name>
    <dbReference type="NCBI Taxonomy" id="409370"/>
    <lineage>
        <taxon>Eukaryota</taxon>
        <taxon>Fungi</taxon>
        <taxon>Dikarya</taxon>
        <taxon>Ascomycota</taxon>
        <taxon>Saccharomycotina</taxon>
        <taxon>Dipodascomycetes</taxon>
        <taxon>Dipodascales</taxon>
        <taxon>Trichomonascaceae</taxon>
        <taxon>Blastobotrys</taxon>
    </lineage>
</organism>
<accession>A0A060T7J4</accession>
<sequence>MNSKEVDKLSAQFSISVNKAVDVVSSWLDDSDSEDSSSNVQEAVDDKNKSIQPVDNPRAGLGSTKKINRYERPDSFSSKALDSLKRSKDKAKHKENVRAKETKLAKQETQQQDDSDSEDEGRSSISSKRSGAGTFLDDYRKKKRK</sequence>
<dbReference type="EMBL" id="HG937692">
    <property type="protein sequence ID" value="CDP36933.1"/>
    <property type="molecule type" value="Genomic_DNA"/>
</dbReference>
<proteinExistence type="predicted"/>
<dbReference type="Pfam" id="PF11595">
    <property type="entry name" value="DUF3245"/>
    <property type="match status" value="1"/>
</dbReference>
<evidence type="ECO:0000313" key="2">
    <source>
        <dbReference type="EMBL" id="CDP36933.1"/>
    </source>
</evidence>
<name>A0A060T7J4_BLAAD</name>
<feature type="compositionally biased region" description="Basic and acidic residues" evidence="1">
    <location>
        <begin position="82"/>
        <end position="106"/>
    </location>
</feature>
<gene>
    <name evidence="2" type="ORF">GNLVRS02_ARAD1B24277g</name>
</gene>
<dbReference type="AlphaFoldDB" id="A0A060T7J4"/>